<feature type="region of interest" description="Disordered" evidence="1">
    <location>
        <begin position="82"/>
        <end position="104"/>
    </location>
</feature>
<comment type="caution">
    <text evidence="2">The sequence shown here is derived from an EMBL/GenBank/DDBJ whole genome shotgun (WGS) entry which is preliminary data.</text>
</comment>
<proteinExistence type="predicted"/>
<evidence type="ECO:0000313" key="3">
    <source>
        <dbReference type="Proteomes" id="UP000324222"/>
    </source>
</evidence>
<dbReference type="Proteomes" id="UP000324222">
    <property type="component" value="Unassembled WGS sequence"/>
</dbReference>
<reference evidence="2 3" key="1">
    <citation type="submission" date="2019-05" db="EMBL/GenBank/DDBJ databases">
        <title>Another draft genome of Portunus trituberculatus and its Hox gene families provides insights of decapod evolution.</title>
        <authorList>
            <person name="Jeong J.-H."/>
            <person name="Song I."/>
            <person name="Kim S."/>
            <person name="Choi T."/>
            <person name="Kim D."/>
            <person name="Ryu S."/>
            <person name="Kim W."/>
        </authorList>
    </citation>
    <scope>NUCLEOTIDE SEQUENCE [LARGE SCALE GENOMIC DNA]</scope>
    <source>
        <tissue evidence="2">Muscle</tissue>
    </source>
</reference>
<protein>
    <submittedName>
        <fullName evidence="2">Uncharacterized protein</fullName>
    </submittedName>
</protein>
<name>A0A5B7CWP7_PORTR</name>
<organism evidence="2 3">
    <name type="scientific">Portunus trituberculatus</name>
    <name type="common">Swimming crab</name>
    <name type="synonym">Neptunus trituberculatus</name>
    <dbReference type="NCBI Taxonomy" id="210409"/>
    <lineage>
        <taxon>Eukaryota</taxon>
        <taxon>Metazoa</taxon>
        <taxon>Ecdysozoa</taxon>
        <taxon>Arthropoda</taxon>
        <taxon>Crustacea</taxon>
        <taxon>Multicrustacea</taxon>
        <taxon>Malacostraca</taxon>
        <taxon>Eumalacostraca</taxon>
        <taxon>Eucarida</taxon>
        <taxon>Decapoda</taxon>
        <taxon>Pleocyemata</taxon>
        <taxon>Brachyura</taxon>
        <taxon>Eubrachyura</taxon>
        <taxon>Portunoidea</taxon>
        <taxon>Portunidae</taxon>
        <taxon>Portuninae</taxon>
        <taxon>Portunus</taxon>
    </lineage>
</organism>
<accession>A0A5B7CWP7</accession>
<dbReference type="EMBL" id="VSRR010000308">
    <property type="protein sequence ID" value="MPC13820.1"/>
    <property type="molecule type" value="Genomic_DNA"/>
</dbReference>
<keyword evidence="3" id="KW-1185">Reference proteome</keyword>
<evidence type="ECO:0000313" key="2">
    <source>
        <dbReference type="EMBL" id="MPC13820.1"/>
    </source>
</evidence>
<sequence>METKEVRSTATCLPTRPAYRDRLAGKNGEEEREAINQDSMRVSCSLTFWVGGGGAANVRSPVTVLSLLLAALHADAWTRSETAGPIINPSDGVEGSASCAARNS</sequence>
<dbReference type="AlphaFoldDB" id="A0A5B7CWP7"/>
<gene>
    <name evidence="2" type="ORF">E2C01_006568</name>
</gene>
<evidence type="ECO:0000256" key="1">
    <source>
        <dbReference type="SAM" id="MobiDB-lite"/>
    </source>
</evidence>